<reference evidence="2 3" key="1">
    <citation type="submission" date="2016-06" db="EMBL/GenBank/DDBJ databases">
        <authorList>
            <person name="Kjaerup R.B."/>
            <person name="Dalgaard T.S."/>
            <person name="Juul-Madsen H.R."/>
        </authorList>
    </citation>
    <scope>NUCLEOTIDE SEQUENCE [LARGE SCALE GENOMIC DNA]</scope>
    <source>
        <strain evidence="2 3">DSM 45626</strain>
    </source>
</reference>
<protein>
    <submittedName>
        <fullName evidence="2">Uncharacterized protein</fullName>
    </submittedName>
</protein>
<organism evidence="2 3">
    <name type="scientific">Micromonospora haikouensis</name>
    <dbReference type="NCBI Taxonomy" id="686309"/>
    <lineage>
        <taxon>Bacteria</taxon>
        <taxon>Bacillati</taxon>
        <taxon>Actinomycetota</taxon>
        <taxon>Actinomycetes</taxon>
        <taxon>Micromonosporales</taxon>
        <taxon>Micromonosporaceae</taxon>
        <taxon>Micromonospora</taxon>
    </lineage>
</organism>
<evidence type="ECO:0000256" key="1">
    <source>
        <dbReference type="SAM" id="Phobius"/>
    </source>
</evidence>
<dbReference type="Proteomes" id="UP000199375">
    <property type="component" value="Unassembled WGS sequence"/>
</dbReference>
<sequence>MTTKGCPLLTDPTARGLWLAIATLTAVIVGATAGLLAWAGGLNPPTAILTAGGAFAGTMLLFLTIVRFTAGQAE</sequence>
<accession>A0A1C4YRJ8</accession>
<dbReference type="EMBL" id="FMCW01000068">
    <property type="protein sequence ID" value="SCF23296.1"/>
    <property type="molecule type" value="Genomic_DNA"/>
</dbReference>
<gene>
    <name evidence="2" type="ORF">GA0070558_1689</name>
</gene>
<name>A0A1C4YRJ8_9ACTN</name>
<evidence type="ECO:0000313" key="3">
    <source>
        <dbReference type="Proteomes" id="UP000199375"/>
    </source>
</evidence>
<keyword evidence="1" id="KW-0812">Transmembrane</keyword>
<feature type="transmembrane region" description="Helical" evidence="1">
    <location>
        <begin position="17"/>
        <end position="41"/>
    </location>
</feature>
<dbReference type="AlphaFoldDB" id="A0A1C4YRJ8"/>
<proteinExistence type="predicted"/>
<evidence type="ECO:0000313" key="2">
    <source>
        <dbReference type="EMBL" id="SCF23296.1"/>
    </source>
</evidence>
<keyword evidence="1" id="KW-1133">Transmembrane helix</keyword>
<feature type="transmembrane region" description="Helical" evidence="1">
    <location>
        <begin position="47"/>
        <end position="70"/>
    </location>
</feature>
<keyword evidence="1" id="KW-0472">Membrane</keyword>